<accession>A0A2K1JU58</accession>
<dbReference type="EMBL" id="ABEU02000011">
    <property type="protein sequence ID" value="PNR45065.1"/>
    <property type="molecule type" value="Genomic_DNA"/>
</dbReference>
<evidence type="ECO:0000313" key="2">
    <source>
        <dbReference type="EnsemblPlants" id="Pp3c11_9953V3.1"/>
    </source>
</evidence>
<evidence type="ECO:0000313" key="1">
    <source>
        <dbReference type="EMBL" id="PNR45065.1"/>
    </source>
</evidence>
<gene>
    <name evidence="1" type="ORF">PHYPA_014836</name>
</gene>
<dbReference type="AlphaFoldDB" id="A0A2K1JU58"/>
<organism evidence="1">
    <name type="scientific">Physcomitrium patens</name>
    <name type="common">Spreading-leaved earth moss</name>
    <name type="synonym">Physcomitrella patens</name>
    <dbReference type="NCBI Taxonomy" id="3218"/>
    <lineage>
        <taxon>Eukaryota</taxon>
        <taxon>Viridiplantae</taxon>
        <taxon>Streptophyta</taxon>
        <taxon>Embryophyta</taxon>
        <taxon>Bryophyta</taxon>
        <taxon>Bryophytina</taxon>
        <taxon>Bryopsida</taxon>
        <taxon>Funariidae</taxon>
        <taxon>Funariales</taxon>
        <taxon>Funariaceae</taxon>
        <taxon>Physcomitrium</taxon>
    </lineage>
</organism>
<name>A0A2K1JU58_PHYPA</name>
<reference evidence="1 3" key="2">
    <citation type="journal article" date="2018" name="Plant J.">
        <title>The Physcomitrella patens chromosome-scale assembly reveals moss genome structure and evolution.</title>
        <authorList>
            <person name="Lang D."/>
            <person name="Ullrich K.K."/>
            <person name="Murat F."/>
            <person name="Fuchs J."/>
            <person name="Jenkins J."/>
            <person name="Haas F.B."/>
            <person name="Piednoel M."/>
            <person name="Gundlach H."/>
            <person name="Van Bel M."/>
            <person name="Meyberg R."/>
            <person name="Vives C."/>
            <person name="Morata J."/>
            <person name="Symeonidi A."/>
            <person name="Hiss M."/>
            <person name="Muchero W."/>
            <person name="Kamisugi Y."/>
            <person name="Saleh O."/>
            <person name="Blanc G."/>
            <person name="Decker E.L."/>
            <person name="van Gessel N."/>
            <person name="Grimwood J."/>
            <person name="Hayes R.D."/>
            <person name="Graham S.W."/>
            <person name="Gunter L.E."/>
            <person name="McDaniel S.F."/>
            <person name="Hoernstein S.N.W."/>
            <person name="Larsson A."/>
            <person name="Li F.W."/>
            <person name="Perroud P.F."/>
            <person name="Phillips J."/>
            <person name="Ranjan P."/>
            <person name="Rokshar D.S."/>
            <person name="Rothfels C.J."/>
            <person name="Schneider L."/>
            <person name="Shu S."/>
            <person name="Stevenson D.W."/>
            <person name="Thummler F."/>
            <person name="Tillich M."/>
            <person name="Villarreal Aguilar J.C."/>
            <person name="Widiez T."/>
            <person name="Wong G.K."/>
            <person name="Wymore A."/>
            <person name="Zhang Y."/>
            <person name="Zimmer A.D."/>
            <person name="Quatrano R.S."/>
            <person name="Mayer K.F.X."/>
            <person name="Goodstein D."/>
            <person name="Casacuberta J.M."/>
            <person name="Vandepoele K."/>
            <person name="Reski R."/>
            <person name="Cuming A.C."/>
            <person name="Tuskan G.A."/>
            <person name="Maumus F."/>
            <person name="Salse J."/>
            <person name="Schmutz J."/>
            <person name="Rensing S.A."/>
        </authorList>
    </citation>
    <scope>NUCLEOTIDE SEQUENCE [LARGE SCALE GENOMIC DNA]</scope>
    <source>
        <strain evidence="2 3">cv. Gransden 2004</strain>
    </source>
</reference>
<dbReference type="PaxDb" id="3218-PP1S61_154V6.1"/>
<protein>
    <submittedName>
        <fullName evidence="1 2">Uncharacterized protein</fullName>
    </submittedName>
</protein>
<sequence length="63" mass="7239">MGLGDHQSPRTLCDNRFIGQQHPKETHSGHYWKKKLPDFLPQMLPALDDNPIFSLMSCLRSCT</sequence>
<keyword evidence="3" id="KW-1185">Reference proteome</keyword>
<evidence type="ECO:0000313" key="3">
    <source>
        <dbReference type="Proteomes" id="UP000006727"/>
    </source>
</evidence>
<proteinExistence type="predicted"/>
<dbReference type="InParanoid" id="A0A2K1JU58"/>
<dbReference type="Proteomes" id="UP000006727">
    <property type="component" value="Chromosome 11"/>
</dbReference>
<dbReference type="EnsemblPlants" id="Pp3c11_9953V3.1">
    <property type="protein sequence ID" value="Pp3c11_9953V3.1"/>
    <property type="gene ID" value="Pp3c11_9953"/>
</dbReference>
<dbReference type="Gramene" id="Pp3c11_9953V3.1">
    <property type="protein sequence ID" value="Pp3c11_9953V3.1"/>
    <property type="gene ID" value="Pp3c11_9953"/>
</dbReference>
<reference evidence="2" key="3">
    <citation type="submission" date="2020-12" db="UniProtKB">
        <authorList>
            <consortium name="EnsemblPlants"/>
        </authorList>
    </citation>
    <scope>IDENTIFICATION</scope>
</reference>
<reference evidence="1 3" key="1">
    <citation type="journal article" date="2008" name="Science">
        <title>The Physcomitrella genome reveals evolutionary insights into the conquest of land by plants.</title>
        <authorList>
            <person name="Rensing S."/>
            <person name="Lang D."/>
            <person name="Zimmer A."/>
            <person name="Terry A."/>
            <person name="Salamov A."/>
            <person name="Shapiro H."/>
            <person name="Nishiyama T."/>
            <person name="Perroud P.-F."/>
            <person name="Lindquist E."/>
            <person name="Kamisugi Y."/>
            <person name="Tanahashi T."/>
            <person name="Sakakibara K."/>
            <person name="Fujita T."/>
            <person name="Oishi K."/>
            <person name="Shin-I T."/>
            <person name="Kuroki Y."/>
            <person name="Toyoda A."/>
            <person name="Suzuki Y."/>
            <person name="Hashimoto A."/>
            <person name="Yamaguchi K."/>
            <person name="Sugano A."/>
            <person name="Kohara Y."/>
            <person name="Fujiyama A."/>
            <person name="Anterola A."/>
            <person name="Aoki S."/>
            <person name="Ashton N."/>
            <person name="Barbazuk W.B."/>
            <person name="Barker E."/>
            <person name="Bennetzen J."/>
            <person name="Bezanilla M."/>
            <person name="Blankenship R."/>
            <person name="Cho S.H."/>
            <person name="Dutcher S."/>
            <person name="Estelle M."/>
            <person name="Fawcett J.A."/>
            <person name="Gundlach H."/>
            <person name="Hanada K."/>
            <person name="Heyl A."/>
            <person name="Hicks K.A."/>
            <person name="Hugh J."/>
            <person name="Lohr M."/>
            <person name="Mayer K."/>
            <person name="Melkozernov A."/>
            <person name="Murata T."/>
            <person name="Nelson D."/>
            <person name="Pils B."/>
            <person name="Prigge M."/>
            <person name="Reiss B."/>
            <person name="Renner T."/>
            <person name="Rombauts S."/>
            <person name="Rushton P."/>
            <person name="Sanderfoot A."/>
            <person name="Schween G."/>
            <person name="Shiu S.-H."/>
            <person name="Stueber K."/>
            <person name="Theodoulou F.L."/>
            <person name="Tu H."/>
            <person name="Van de Peer Y."/>
            <person name="Verrier P.J."/>
            <person name="Waters E."/>
            <person name="Wood A."/>
            <person name="Yang L."/>
            <person name="Cove D."/>
            <person name="Cuming A."/>
            <person name="Hasebe M."/>
            <person name="Lucas S."/>
            <person name="Mishler D.B."/>
            <person name="Reski R."/>
            <person name="Grigoriev I."/>
            <person name="Quatrano R.S."/>
            <person name="Boore J.L."/>
        </authorList>
    </citation>
    <scope>NUCLEOTIDE SEQUENCE [LARGE SCALE GENOMIC DNA]</scope>
    <source>
        <strain evidence="2 3">cv. Gransden 2004</strain>
    </source>
</reference>